<evidence type="ECO:0000256" key="22">
    <source>
        <dbReference type="ARBA" id="ARBA00049289"/>
    </source>
</evidence>
<dbReference type="Pfam" id="PF00702">
    <property type="entry name" value="Hydrolase"/>
    <property type="match status" value="1"/>
</dbReference>
<evidence type="ECO:0000256" key="14">
    <source>
        <dbReference type="ARBA" id="ARBA00022842"/>
    </source>
</evidence>
<evidence type="ECO:0000256" key="15">
    <source>
        <dbReference type="ARBA" id="ARBA00022967"/>
    </source>
</evidence>
<keyword evidence="10" id="KW-0677">Repeat</keyword>
<dbReference type="NCBIfam" id="TIGR01525">
    <property type="entry name" value="ATPase-IB_hvy"/>
    <property type="match status" value="1"/>
</dbReference>
<evidence type="ECO:0000256" key="21">
    <source>
        <dbReference type="ARBA" id="ARBA00033239"/>
    </source>
</evidence>
<feature type="transmembrane region" description="Helical" evidence="23">
    <location>
        <begin position="530"/>
        <end position="552"/>
    </location>
</feature>
<comment type="subcellular location">
    <subcellularLocation>
        <location evidence="1">Cell membrane</location>
        <topology evidence="1">Multi-pass membrane protein</topology>
    </subcellularLocation>
</comment>
<dbReference type="SUPFAM" id="SSF55008">
    <property type="entry name" value="HMA, heavy metal-associated domain"/>
    <property type="match status" value="3"/>
</dbReference>
<evidence type="ECO:0000256" key="24">
    <source>
        <dbReference type="SAM" id="MobiDB-lite"/>
    </source>
</evidence>
<evidence type="ECO:0000313" key="26">
    <source>
        <dbReference type="EMBL" id="CAH0525096.1"/>
    </source>
</evidence>
<dbReference type="InterPro" id="IPR006121">
    <property type="entry name" value="HMA_dom"/>
</dbReference>
<dbReference type="InterPro" id="IPR044492">
    <property type="entry name" value="P_typ_ATPase_HD_dom"/>
</dbReference>
<organism evidence="26 27">
    <name type="scientific">Vibrio hippocampi</name>
    <dbReference type="NCBI Taxonomy" id="654686"/>
    <lineage>
        <taxon>Bacteria</taxon>
        <taxon>Pseudomonadati</taxon>
        <taxon>Pseudomonadota</taxon>
        <taxon>Gammaproteobacteria</taxon>
        <taxon>Vibrionales</taxon>
        <taxon>Vibrionaceae</taxon>
        <taxon>Vibrio</taxon>
    </lineage>
</organism>
<dbReference type="EMBL" id="CAKLCM010000002">
    <property type="protein sequence ID" value="CAH0525096.1"/>
    <property type="molecule type" value="Genomic_DNA"/>
</dbReference>
<dbReference type="InterPro" id="IPR017969">
    <property type="entry name" value="Heavy-metal-associated_CS"/>
</dbReference>
<evidence type="ECO:0000256" key="23">
    <source>
        <dbReference type="RuleBase" id="RU362081"/>
    </source>
</evidence>
<evidence type="ECO:0000256" key="19">
    <source>
        <dbReference type="ARBA" id="ARBA00023136"/>
    </source>
</evidence>
<evidence type="ECO:0000256" key="18">
    <source>
        <dbReference type="ARBA" id="ARBA00023065"/>
    </source>
</evidence>
<evidence type="ECO:0000256" key="11">
    <source>
        <dbReference type="ARBA" id="ARBA00022741"/>
    </source>
</evidence>
<evidence type="ECO:0000256" key="6">
    <source>
        <dbReference type="ARBA" id="ARBA00022475"/>
    </source>
</evidence>
<keyword evidence="17" id="KW-0186">Copper</keyword>
<dbReference type="Pfam" id="PF00122">
    <property type="entry name" value="E1-E2_ATPase"/>
    <property type="match status" value="1"/>
</dbReference>
<evidence type="ECO:0000259" key="25">
    <source>
        <dbReference type="PROSITE" id="PS50846"/>
    </source>
</evidence>
<evidence type="ECO:0000256" key="16">
    <source>
        <dbReference type="ARBA" id="ARBA00022989"/>
    </source>
</evidence>
<keyword evidence="14" id="KW-0460">Magnesium</keyword>
<evidence type="ECO:0000256" key="3">
    <source>
        <dbReference type="ARBA" id="ARBA00012517"/>
    </source>
</evidence>
<accession>A0ABN8DDP9</accession>
<dbReference type="NCBIfam" id="TIGR01494">
    <property type="entry name" value="ATPase_P-type"/>
    <property type="match status" value="1"/>
</dbReference>
<keyword evidence="27" id="KW-1185">Reference proteome</keyword>
<dbReference type="RefSeq" id="WP_237483793.1">
    <property type="nucleotide sequence ID" value="NZ_CAKLCM010000002.1"/>
</dbReference>
<dbReference type="InterPro" id="IPR036412">
    <property type="entry name" value="HAD-like_sf"/>
</dbReference>
<sequence>MNHYELDLAGLSCMGCVKKLTNALNASERNIEIIDISPQHLKVKTEAPLANVTDVVSQVGYQASLKSHVQHFTLTGLNCGKCVAKLREHLHSLQDSSIIELNKHYLTIESSLKSETVEAHIQQIGFEAQPVSEHSHTQDEQPVPTPSIDTNSAPQSNTPQASYSIQLLIQGMTCASCVSSVEKAIKQVPQVHSANVNLAEQSAIVSINQDEDDFDTKSSEGNSSDVNSSDAKSLNAQSIDEQIIKAISNAGYQAEVVLDLTSSQQQQQDKLQRYQAIQKRNTIMALAVGAPLMLWGVFGGNMMIRNSLDQMAWGVVGILCLWLLTTAGRGFYSNALNALKHKRATMDSLVALGTGAAWLYSMLVVISPSWFPQQSRHVYFEASAMIIGLISLGHYIEAKAKANTNRSLQSLMKLQPTEAWVIINGKEQAIDLQSVTQGMTLLIKPGDKVPVDGIVIKGESYIDESMLTGEPIASRKTVSDSVSAGTINTNGRLIIEATSIGSQTMLSRIIRLVREAQSSKPAIAKLADSISAIFVPVVIAIALFSAAIWLFIGPEPTASYMLVVATTVLIIACPCALGLATPLSITVGVGKAAQSGILIKEADALQNLTKVKAVIFDKTGTLTQGAPEVVRVWSIDCSEQQLAAWVIPLEKLSPHPLASAIVNHWPNQALLSEVEQFQNLDGKGIEGRINGHHVTIASVNHVNSLGVNIAPLSEALTDSQNLAATPVVVIVDQQIKGLIAIADTVKPESKEAIQQLKALGIHSVMLTGDNQTVAKTIAKQLGIDEVIAEVLPDEKALHVQSLKQKYQYVAMVGDGINDAPALALADVGIAMGSGSDVAIETASMTLLNSNPQNIAYGIALAKATVKNIKQNLFGAFIYNSLGIPIAAGVLYPVFGFLLSPVFAGAAMALSSITVVLNANRLKHFSNPSDVK</sequence>
<feature type="transmembrane region" description="Helical" evidence="23">
    <location>
        <begin position="872"/>
        <end position="891"/>
    </location>
</feature>
<evidence type="ECO:0000256" key="17">
    <source>
        <dbReference type="ARBA" id="ARBA00023008"/>
    </source>
</evidence>
<evidence type="ECO:0000256" key="2">
    <source>
        <dbReference type="ARBA" id="ARBA00006024"/>
    </source>
</evidence>
<dbReference type="Pfam" id="PF00403">
    <property type="entry name" value="HMA"/>
    <property type="match status" value="1"/>
</dbReference>
<evidence type="ECO:0000256" key="5">
    <source>
        <dbReference type="ARBA" id="ARBA00022448"/>
    </source>
</evidence>
<dbReference type="PRINTS" id="PR00119">
    <property type="entry name" value="CATATPASE"/>
</dbReference>
<dbReference type="Gene3D" id="3.40.1110.10">
    <property type="entry name" value="Calcium-transporting ATPase, cytoplasmic domain N"/>
    <property type="match status" value="1"/>
</dbReference>
<evidence type="ECO:0000256" key="7">
    <source>
        <dbReference type="ARBA" id="ARBA00022553"/>
    </source>
</evidence>
<feature type="region of interest" description="Disordered" evidence="24">
    <location>
        <begin position="211"/>
        <end position="233"/>
    </location>
</feature>
<dbReference type="Gene3D" id="3.40.50.1000">
    <property type="entry name" value="HAD superfamily/HAD-like"/>
    <property type="match status" value="1"/>
</dbReference>
<dbReference type="PROSITE" id="PS00154">
    <property type="entry name" value="ATPASE_E1_E2"/>
    <property type="match status" value="1"/>
</dbReference>
<dbReference type="InterPro" id="IPR036163">
    <property type="entry name" value="HMA_dom_sf"/>
</dbReference>
<dbReference type="PANTHER" id="PTHR43520:SF6">
    <property type="entry name" value="COPPER-EXPORTING P-TYPE ATPASE"/>
    <property type="match status" value="1"/>
</dbReference>
<keyword evidence="18" id="KW-0406">Ion transport</keyword>
<dbReference type="CDD" id="cd00371">
    <property type="entry name" value="HMA"/>
    <property type="match status" value="1"/>
</dbReference>
<gene>
    <name evidence="26" type="primary">copA_1</name>
    <name evidence="26" type="ORF">VHP8226_00762</name>
</gene>
<feature type="compositionally biased region" description="Low complexity" evidence="24">
    <location>
        <begin position="219"/>
        <end position="230"/>
    </location>
</feature>
<protein>
    <recommendedName>
        <fullName evidence="4">Copper-exporting P-type ATPase</fullName>
        <ecNumber evidence="3">7.2.2.8</ecNumber>
    </recommendedName>
    <alternativeName>
        <fullName evidence="20">Copper-exporting P-type ATPase A</fullName>
    </alternativeName>
    <alternativeName>
        <fullName evidence="21">Cu(+)-exporting ATPase</fullName>
    </alternativeName>
</protein>
<feature type="domain" description="HMA" evidence="25">
    <location>
        <begin position="163"/>
        <end position="255"/>
    </location>
</feature>
<keyword evidence="11 23" id="KW-0547">Nucleotide-binding</keyword>
<keyword evidence="19 23" id="KW-0472">Membrane</keyword>
<dbReference type="InterPro" id="IPR001757">
    <property type="entry name" value="P_typ_ATPase"/>
</dbReference>
<dbReference type="InterPro" id="IPR008250">
    <property type="entry name" value="ATPase_P-typ_transduc_dom_A_sf"/>
</dbReference>
<keyword evidence="15" id="KW-1278">Translocase</keyword>
<dbReference type="SUPFAM" id="SSF81665">
    <property type="entry name" value="Calcium ATPase, transmembrane domain M"/>
    <property type="match status" value="1"/>
</dbReference>
<evidence type="ECO:0000256" key="9">
    <source>
        <dbReference type="ARBA" id="ARBA00022723"/>
    </source>
</evidence>
<keyword evidence="6 23" id="KW-1003">Cell membrane</keyword>
<dbReference type="SUPFAM" id="SSF56784">
    <property type="entry name" value="HAD-like"/>
    <property type="match status" value="1"/>
</dbReference>
<keyword evidence="5" id="KW-0813">Transport</keyword>
<dbReference type="SUPFAM" id="SSF81653">
    <property type="entry name" value="Calcium ATPase, transduction domain A"/>
    <property type="match status" value="1"/>
</dbReference>
<dbReference type="InterPro" id="IPR027256">
    <property type="entry name" value="P-typ_ATPase_IB"/>
</dbReference>
<feature type="transmembrane region" description="Helical" evidence="23">
    <location>
        <begin position="349"/>
        <end position="371"/>
    </location>
</feature>
<comment type="catalytic activity">
    <reaction evidence="22">
        <text>Cu(+)(in) + ATP + H2O = Cu(+)(out) + ADP + phosphate + H(+)</text>
        <dbReference type="Rhea" id="RHEA:25792"/>
        <dbReference type="ChEBI" id="CHEBI:15377"/>
        <dbReference type="ChEBI" id="CHEBI:15378"/>
        <dbReference type="ChEBI" id="CHEBI:30616"/>
        <dbReference type="ChEBI" id="CHEBI:43474"/>
        <dbReference type="ChEBI" id="CHEBI:49552"/>
        <dbReference type="ChEBI" id="CHEBI:456216"/>
        <dbReference type="EC" id="7.2.2.8"/>
    </reaction>
</comment>
<name>A0ABN8DDP9_9VIBR</name>
<evidence type="ECO:0000256" key="13">
    <source>
        <dbReference type="ARBA" id="ARBA00022840"/>
    </source>
</evidence>
<comment type="caution">
    <text evidence="26">The sequence shown here is derived from an EMBL/GenBank/DDBJ whole genome shotgun (WGS) entry which is preliminary data.</text>
</comment>
<keyword evidence="9 23" id="KW-0479">Metal-binding</keyword>
<feature type="transmembrane region" description="Helical" evidence="23">
    <location>
        <begin position="377"/>
        <end position="396"/>
    </location>
</feature>
<dbReference type="EC" id="7.2.2.8" evidence="3"/>
<dbReference type="SFLD" id="SFLDS00003">
    <property type="entry name" value="Haloacid_Dehalogenase"/>
    <property type="match status" value="1"/>
</dbReference>
<dbReference type="InterPro" id="IPR023298">
    <property type="entry name" value="ATPase_P-typ_TM_dom_sf"/>
</dbReference>
<reference evidence="26" key="1">
    <citation type="submission" date="2021-12" db="EMBL/GenBank/DDBJ databases">
        <authorList>
            <person name="Rodrigo-Torres L."/>
            <person name="Arahal R. D."/>
            <person name="Lucena T."/>
        </authorList>
    </citation>
    <scope>NUCLEOTIDE SEQUENCE</scope>
    <source>
        <strain evidence="26">CECT 8226</strain>
    </source>
</reference>
<evidence type="ECO:0000256" key="12">
    <source>
        <dbReference type="ARBA" id="ARBA00022796"/>
    </source>
</evidence>
<dbReference type="PRINTS" id="PR00941">
    <property type="entry name" value="CDATPASE"/>
</dbReference>
<feature type="compositionally biased region" description="Polar residues" evidence="24">
    <location>
        <begin position="147"/>
        <end position="159"/>
    </location>
</feature>
<feature type="transmembrane region" description="Helical" evidence="23">
    <location>
        <begin position="283"/>
        <end position="304"/>
    </location>
</feature>
<proteinExistence type="inferred from homology"/>
<keyword evidence="7" id="KW-0597">Phosphoprotein</keyword>
<keyword evidence="16 23" id="KW-1133">Transmembrane helix</keyword>
<dbReference type="Gene3D" id="3.30.70.100">
    <property type="match status" value="2"/>
</dbReference>
<evidence type="ECO:0000256" key="8">
    <source>
        <dbReference type="ARBA" id="ARBA00022692"/>
    </source>
</evidence>
<evidence type="ECO:0000313" key="27">
    <source>
        <dbReference type="Proteomes" id="UP000838160"/>
    </source>
</evidence>
<dbReference type="InterPro" id="IPR023214">
    <property type="entry name" value="HAD_sf"/>
</dbReference>
<dbReference type="PROSITE" id="PS50846">
    <property type="entry name" value="HMA_2"/>
    <property type="match status" value="1"/>
</dbReference>
<dbReference type="PROSITE" id="PS01047">
    <property type="entry name" value="HMA_1"/>
    <property type="match status" value="1"/>
</dbReference>
<keyword evidence="12" id="KW-0187">Copper transport</keyword>
<dbReference type="PANTHER" id="PTHR43520">
    <property type="entry name" value="ATP7, ISOFORM B"/>
    <property type="match status" value="1"/>
</dbReference>
<comment type="similarity">
    <text evidence="2 23">Belongs to the cation transport ATPase (P-type) (TC 3.A.3) family. Type IB subfamily.</text>
</comment>
<keyword evidence="8 23" id="KW-0812">Transmembrane</keyword>
<dbReference type="NCBIfam" id="TIGR01511">
    <property type="entry name" value="ATPase-IB1_Cu"/>
    <property type="match status" value="1"/>
</dbReference>
<feature type="transmembrane region" description="Helical" evidence="23">
    <location>
        <begin position="558"/>
        <end position="581"/>
    </location>
</feature>
<feature type="transmembrane region" description="Helical" evidence="23">
    <location>
        <begin position="897"/>
        <end position="918"/>
    </location>
</feature>
<dbReference type="InterPro" id="IPR018303">
    <property type="entry name" value="ATPase_P-typ_P_site"/>
</dbReference>
<dbReference type="InterPro" id="IPR023299">
    <property type="entry name" value="ATPase_P-typ_cyto_dom_N"/>
</dbReference>
<evidence type="ECO:0000256" key="10">
    <source>
        <dbReference type="ARBA" id="ARBA00022737"/>
    </source>
</evidence>
<feature type="region of interest" description="Disordered" evidence="24">
    <location>
        <begin position="129"/>
        <end position="159"/>
    </location>
</feature>
<evidence type="ECO:0000256" key="1">
    <source>
        <dbReference type="ARBA" id="ARBA00004651"/>
    </source>
</evidence>
<dbReference type="SFLD" id="SFLDG00002">
    <property type="entry name" value="C1.7:_P-type_atpase_like"/>
    <property type="match status" value="1"/>
</dbReference>
<dbReference type="SFLD" id="SFLDF00027">
    <property type="entry name" value="p-type_atpase"/>
    <property type="match status" value="1"/>
</dbReference>
<evidence type="ECO:0000256" key="4">
    <source>
        <dbReference type="ARBA" id="ARBA00015102"/>
    </source>
</evidence>
<dbReference type="Gene3D" id="2.70.150.10">
    <property type="entry name" value="Calcium-transporting ATPase, cytoplasmic transduction domain A"/>
    <property type="match status" value="1"/>
</dbReference>
<dbReference type="CDD" id="cd02094">
    <property type="entry name" value="P-type_ATPase_Cu-like"/>
    <property type="match status" value="1"/>
</dbReference>
<feature type="transmembrane region" description="Helical" evidence="23">
    <location>
        <begin position="310"/>
        <end position="328"/>
    </location>
</feature>
<keyword evidence="13 23" id="KW-0067">ATP-binding</keyword>
<evidence type="ECO:0000256" key="20">
    <source>
        <dbReference type="ARBA" id="ARBA00029719"/>
    </source>
</evidence>
<dbReference type="InterPro" id="IPR059000">
    <property type="entry name" value="ATPase_P-type_domA"/>
</dbReference>
<dbReference type="Proteomes" id="UP000838160">
    <property type="component" value="Unassembled WGS sequence"/>
</dbReference>